<gene>
    <name evidence="1" type="ORF">LBA_01028</name>
</gene>
<dbReference type="Proteomes" id="UP000236749">
    <property type="component" value="Segment"/>
</dbReference>
<reference evidence="1 2" key="1">
    <citation type="journal article" date="2013" name="Clin. Infect. Dis.">
        <title>First isolation of Mimivirus in a patient with pneumonia.</title>
        <authorList>
            <person name="Saadi H."/>
            <person name="Pagnier I."/>
            <person name="Colson P."/>
            <person name="Cherif J.K."/>
            <person name="Beji M."/>
            <person name="Boughalmi M."/>
            <person name="Azza S."/>
            <person name="Armstrong N."/>
            <person name="Robert C."/>
            <person name="Fournous G."/>
            <person name="La Scola B."/>
            <person name="Raoult D."/>
        </authorList>
    </citation>
    <scope>NUCLEOTIDE SEQUENCE [LARGE SCALE GENOMIC DNA]</scope>
    <source>
        <strain evidence="1">LBA111</strain>
    </source>
</reference>
<protein>
    <submittedName>
        <fullName evidence="1">Uncharacterized protein</fullName>
    </submittedName>
</protein>
<sequence length="30" mass="3860">MPYYLFYYGNYKKFKHIICYAKNKKNYMII</sequence>
<evidence type="ECO:0000313" key="2">
    <source>
        <dbReference type="Proteomes" id="UP000236749"/>
    </source>
</evidence>
<organism evidence="1 2">
    <name type="scientific">Megavirus lba</name>
    <dbReference type="NCBI Taxonomy" id="1235314"/>
    <lineage>
        <taxon>Viruses</taxon>
        <taxon>Varidnaviria</taxon>
        <taxon>Bamfordvirae</taxon>
        <taxon>Nucleocytoviricota</taxon>
        <taxon>Megaviricetes</taxon>
        <taxon>Imitervirales</taxon>
        <taxon>Mimiviridae</taxon>
        <taxon>Megamimivirinae</taxon>
        <taxon>Megavirus</taxon>
        <taxon>Megavirus chilense</taxon>
    </lineage>
</organism>
<dbReference type="EMBL" id="JX885207">
    <property type="protein sequence ID" value="AGD92946.1"/>
    <property type="molecule type" value="Genomic_DNA"/>
</dbReference>
<proteinExistence type="predicted"/>
<evidence type="ECO:0000313" key="1">
    <source>
        <dbReference type="EMBL" id="AGD92946.1"/>
    </source>
</evidence>
<accession>L7Y5U2</accession>
<name>L7Y5U2_9VIRU</name>